<dbReference type="AlphaFoldDB" id="A0AAV6L0K7"/>
<name>A0AAV6L0K7_9ERIC</name>
<organism evidence="1 2">
    <name type="scientific">Rhododendron griersonianum</name>
    <dbReference type="NCBI Taxonomy" id="479676"/>
    <lineage>
        <taxon>Eukaryota</taxon>
        <taxon>Viridiplantae</taxon>
        <taxon>Streptophyta</taxon>
        <taxon>Embryophyta</taxon>
        <taxon>Tracheophyta</taxon>
        <taxon>Spermatophyta</taxon>
        <taxon>Magnoliopsida</taxon>
        <taxon>eudicotyledons</taxon>
        <taxon>Gunneridae</taxon>
        <taxon>Pentapetalae</taxon>
        <taxon>asterids</taxon>
        <taxon>Ericales</taxon>
        <taxon>Ericaceae</taxon>
        <taxon>Ericoideae</taxon>
        <taxon>Rhodoreae</taxon>
        <taxon>Rhododendron</taxon>
    </lineage>
</organism>
<keyword evidence="2" id="KW-1185">Reference proteome</keyword>
<protein>
    <submittedName>
        <fullName evidence="1">Uncharacterized protein</fullName>
    </submittedName>
</protein>
<evidence type="ECO:0000313" key="2">
    <source>
        <dbReference type="Proteomes" id="UP000823749"/>
    </source>
</evidence>
<dbReference type="Proteomes" id="UP000823749">
    <property type="component" value="Chromosome 3"/>
</dbReference>
<evidence type="ECO:0000313" key="1">
    <source>
        <dbReference type="EMBL" id="KAG5558628.1"/>
    </source>
</evidence>
<accession>A0AAV6L0K7</accession>
<comment type="caution">
    <text evidence="1">The sequence shown here is derived from an EMBL/GenBank/DDBJ whole genome shotgun (WGS) entry which is preliminary data.</text>
</comment>
<sequence length="143" mass="16792">MALSFQDQLASTCQHFIEIYSMPRSRNGITTGVEYYFRDSKHNHTKAAEAIPCNANDIRYIADYAFLQKYSALFDLGRVFQWKKPNKFKSWLTNILSARPKFIHPFYRSTNNLFIPRNLHQQIGKLTILPNIFNNHYNTLSLN</sequence>
<proteinExistence type="predicted"/>
<gene>
    <name evidence="1" type="ORF">RHGRI_008541</name>
</gene>
<reference evidence="1" key="1">
    <citation type="submission" date="2020-08" db="EMBL/GenBank/DDBJ databases">
        <title>Plant Genome Project.</title>
        <authorList>
            <person name="Zhang R.-G."/>
        </authorList>
    </citation>
    <scope>NUCLEOTIDE SEQUENCE</scope>
    <source>
        <strain evidence="1">WSP0</strain>
        <tissue evidence="1">Leaf</tissue>
    </source>
</reference>
<dbReference type="EMBL" id="JACTNZ010000003">
    <property type="protein sequence ID" value="KAG5558628.1"/>
    <property type="molecule type" value="Genomic_DNA"/>
</dbReference>